<dbReference type="SUPFAM" id="SSF52374">
    <property type="entry name" value="Nucleotidylyl transferase"/>
    <property type="match status" value="1"/>
</dbReference>
<dbReference type="HOGENOM" id="CLU_1393607_0_0_2"/>
<dbReference type="Gene3D" id="3.40.50.620">
    <property type="entry name" value="HUPs"/>
    <property type="match status" value="1"/>
</dbReference>
<evidence type="ECO:0000259" key="1">
    <source>
        <dbReference type="Pfam" id="PF01467"/>
    </source>
</evidence>
<reference evidence="2 3" key="1">
    <citation type="journal article" date="2003" name="Proc. Natl. Acad. Sci. U.S.A.">
        <title>The genome of Nanoarchaeum equitans: insights into early archaeal evolution and derived parasitism.</title>
        <authorList>
            <person name="Waters E."/>
            <person name="Hohn M.J."/>
            <person name="Ahel I."/>
            <person name="Graham D.E."/>
            <person name="Adams M.D."/>
            <person name="Barnstead M."/>
            <person name="Beeson K.Y."/>
            <person name="Bibbs L."/>
            <person name="Bolanos R."/>
            <person name="Keller M."/>
            <person name="Kretz K."/>
            <person name="Lin X."/>
            <person name="Mathur E."/>
            <person name="Ni J."/>
            <person name="Podar M."/>
            <person name="Richardson T."/>
            <person name="Sutton G.G."/>
            <person name="Simon M."/>
            <person name="Soll D."/>
            <person name="Stetter K.O."/>
            <person name="Short J.M."/>
            <person name="Noordewier M."/>
        </authorList>
    </citation>
    <scope>NUCLEOTIDE SEQUENCE [LARGE SCALE GENOMIC DNA]</scope>
    <source>
        <strain evidence="2 3">Kin4-M</strain>
    </source>
</reference>
<evidence type="ECO:0000313" key="2">
    <source>
        <dbReference type="EMBL" id="AAR39216.1"/>
    </source>
</evidence>
<dbReference type="Pfam" id="PF01467">
    <property type="entry name" value="CTP_transf_like"/>
    <property type="match status" value="1"/>
</dbReference>
<feature type="domain" description="Cytidyltransferase-like" evidence="1">
    <location>
        <begin position="11"/>
        <end position="105"/>
    </location>
</feature>
<dbReference type="BioCyc" id="NEQU228908:GJB6-393-MONOMER"/>
<dbReference type="Proteomes" id="UP000000578">
    <property type="component" value="Chromosome"/>
</dbReference>
<dbReference type="STRING" id="228908.NEQ367"/>
<organism evidence="2 3">
    <name type="scientific">Nanoarchaeum equitans (strain Kin4-M)</name>
    <dbReference type="NCBI Taxonomy" id="228908"/>
    <lineage>
        <taxon>Archaea</taxon>
        <taxon>Nanobdellota</taxon>
        <taxon>Candidatus Nanoarchaeia</taxon>
        <taxon>Nanoarchaeales</taxon>
        <taxon>Nanoarchaeaceae</taxon>
        <taxon>Nanoarchaeum</taxon>
    </lineage>
</organism>
<accession>Q74MC6</accession>
<protein>
    <submittedName>
        <fullName evidence="2">NEQ367</fullName>
    </submittedName>
</protein>
<dbReference type="InterPro" id="IPR004821">
    <property type="entry name" value="Cyt_trans-like"/>
</dbReference>
<dbReference type="EMBL" id="AE017199">
    <property type="protein sequence ID" value="AAR39216.1"/>
    <property type="molecule type" value="Genomic_DNA"/>
</dbReference>
<proteinExistence type="predicted"/>
<keyword evidence="3" id="KW-1185">Reference proteome</keyword>
<sequence>MLSLKLKKSLYFPGRFQPLTISHYNIANKLSNDYEVIFLPVRVILPNGEPIINKDYPFLIEEQKEMFELLGQKYEFFLIEPPYIDVLKQKKKFDLVYMGGNNWIKRKVYGYFAKQLIVNNRYNGPSASQVRECYLSNCDLWEKYVPKTIVPYLRNIRELVKTRIKKPNVKTIKIYDFSIPLSLKILRGIFSKKDV</sequence>
<dbReference type="GO" id="GO:0003824">
    <property type="term" value="F:catalytic activity"/>
    <property type="evidence" value="ECO:0007669"/>
    <property type="project" value="InterPro"/>
</dbReference>
<dbReference type="AlphaFoldDB" id="Q74MC6"/>
<dbReference type="EnsemblBacteria" id="AAR39216">
    <property type="protein sequence ID" value="AAR39216"/>
    <property type="gene ID" value="NEQ367"/>
</dbReference>
<evidence type="ECO:0000313" key="3">
    <source>
        <dbReference type="Proteomes" id="UP000000578"/>
    </source>
</evidence>
<dbReference type="KEGG" id="neq:NEQ367"/>
<gene>
    <name evidence="2" type="ordered locus">NEQ367</name>
</gene>
<name>Q74MC6_NANEQ</name>
<dbReference type="InterPro" id="IPR014729">
    <property type="entry name" value="Rossmann-like_a/b/a_fold"/>
</dbReference>